<protein>
    <submittedName>
        <fullName evidence="1">Uncharacterized protein</fullName>
    </submittedName>
</protein>
<proteinExistence type="predicted"/>
<dbReference type="AlphaFoldDB" id="K1XZ94"/>
<name>K1XZ94_9BACT</name>
<gene>
    <name evidence="1" type="ORF">ACD_80C00011G0010</name>
</gene>
<sequence>MITLSFWVNLLWIEYFRSKFNKTFDLDVCSADAKIACNELIFLWDSVSSDINFIIEQFFWEIHYDLKVEVYPKYFLLWAINIEKWLIVLWQPKRSDFFYWWLLLHELIHFVLKDRWLNRFIEETICFLFERMFILKYDWATIDDFQYDKWTDDFHTYAIMYSKVFFDDFMLFYAKSDINWLINFLNKKIDNSKKEITIENNLIAYLSKNA</sequence>
<accession>K1XZ94</accession>
<dbReference type="EMBL" id="AMFJ01036018">
    <property type="protein sequence ID" value="EKD25623.1"/>
    <property type="molecule type" value="Genomic_DNA"/>
</dbReference>
<organism evidence="1">
    <name type="scientific">uncultured bacterium</name>
    <name type="common">gcode 4</name>
    <dbReference type="NCBI Taxonomy" id="1234023"/>
    <lineage>
        <taxon>Bacteria</taxon>
        <taxon>environmental samples</taxon>
    </lineage>
</organism>
<evidence type="ECO:0000313" key="1">
    <source>
        <dbReference type="EMBL" id="EKD25623.1"/>
    </source>
</evidence>
<comment type="caution">
    <text evidence="1">The sequence shown here is derived from an EMBL/GenBank/DDBJ whole genome shotgun (WGS) entry which is preliminary data.</text>
</comment>
<reference evidence="1" key="1">
    <citation type="journal article" date="2012" name="Science">
        <title>Fermentation, hydrogen, and sulfur metabolism in multiple uncultivated bacterial phyla.</title>
        <authorList>
            <person name="Wrighton K.C."/>
            <person name="Thomas B.C."/>
            <person name="Sharon I."/>
            <person name="Miller C.S."/>
            <person name="Castelle C.J."/>
            <person name="VerBerkmoes N.C."/>
            <person name="Wilkins M.J."/>
            <person name="Hettich R.L."/>
            <person name="Lipton M.S."/>
            <person name="Williams K.H."/>
            <person name="Long P.E."/>
            <person name="Banfield J.F."/>
        </authorList>
    </citation>
    <scope>NUCLEOTIDE SEQUENCE [LARGE SCALE GENOMIC DNA]</scope>
</reference>